<evidence type="ECO:0000256" key="4">
    <source>
        <dbReference type="ARBA" id="ARBA00022701"/>
    </source>
</evidence>
<evidence type="ECO:0000256" key="13">
    <source>
        <dbReference type="ARBA" id="ARBA00075890"/>
    </source>
</evidence>
<dbReference type="InterPro" id="IPR027640">
    <property type="entry name" value="Kinesin-like_fam"/>
</dbReference>
<dbReference type="AlphaFoldDB" id="A0AAD5B418"/>
<dbReference type="GO" id="GO:0003777">
    <property type="term" value="F:microtubule motor activity"/>
    <property type="evidence" value="ECO:0007669"/>
    <property type="project" value="InterPro"/>
</dbReference>
<dbReference type="GO" id="GO:0005929">
    <property type="term" value="C:cilium"/>
    <property type="evidence" value="ECO:0007669"/>
    <property type="project" value="UniProtKB-ARBA"/>
</dbReference>
<feature type="domain" description="SH3" evidence="17">
    <location>
        <begin position="280"/>
        <end position="341"/>
    </location>
</feature>
<keyword evidence="9" id="KW-0206">Cytoskeleton</keyword>
<feature type="binding site" evidence="15">
    <location>
        <begin position="751"/>
        <end position="758"/>
    </location>
    <ligand>
        <name>ATP</name>
        <dbReference type="ChEBI" id="CHEBI:30616"/>
    </ligand>
</feature>
<feature type="compositionally biased region" description="Polar residues" evidence="16">
    <location>
        <begin position="202"/>
        <end position="216"/>
    </location>
</feature>
<evidence type="ECO:0000256" key="10">
    <source>
        <dbReference type="ARBA" id="ARBA00058965"/>
    </source>
</evidence>
<feature type="region of interest" description="Disordered" evidence="16">
    <location>
        <begin position="1023"/>
        <end position="1075"/>
    </location>
</feature>
<evidence type="ECO:0000256" key="16">
    <source>
        <dbReference type="SAM" id="MobiDB-lite"/>
    </source>
</evidence>
<keyword evidence="7" id="KW-0175">Coiled coil</keyword>
<dbReference type="Gene3D" id="2.30.30.40">
    <property type="entry name" value="SH3 Domains"/>
    <property type="match status" value="3"/>
</dbReference>
<dbReference type="CDD" id="cd01371">
    <property type="entry name" value="KISc_KIF3"/>
    <property type="match status" value="1"/>
</dbReference>
<dbReference type="InterPro" id="IPR001452">
    <property type="entry name" value="SH3_domain"/>
</dbReference>
<proteinExistence type="inferred from homology"/>
<dbReference type="EMBL" id="MU551526">
    <property type="protein sequence ID" value="KAI5626799.1"/>
    <property type="molecule type" value="Genomic_DNA"/>
</dbReference>
<keyword evidence="4" id="KW-0493">Microtubule</keyword>
<evidence type="ECO:0000256" key="12">
    <source>
        <dbReference type="ARBA" id="ARBA00073260"/>
    </source>
</evidence>
<dbReference type="GO" id="GO:0016939">
    <property type="term" value="C:kinesin II complex"/>
    <property type="evidence" value="ECO:0007669"/>
    <property type="project" value="UniProtKB-ARBA"/>
</dbReference>
<evidence type="ECO:0000256" key="6">
    <source>
        <dbReference type="ARBA" id="ARBA00022840"/>
    </source>
</evidence>
<dbReference type="GO" id="GO:0000278">
    <property type="term" value="P:mitotic cell cycle"/>
    <property type="evidence" value="ECO:0007669"/>
    <property type="project" value="TreeGrafter"/>
</dbReference>
<feature type="compositionally biased region" description="Basic residues" evidence="16">
    <location>
        <begin position="1056"/>
        <end position="1066"/>
    </location>
</feature>
<dbReference type="Proteomes" id="UP001205998">
    <property type="component" value="Unassembled WGS sequence"/>
</dbReference>
<evidence type="ECO:0000256" key="11">
    <source>
        <dbReference type="ARBA" id="ARBA00065526"/>
    </source>
</evidence>
<dbReference type="GO" id="GO:0005814">
    <property type="term" value="C:centriole"/>
    <property type="evidence" value="ECO:0007669"/>
    <property type="project" value="UniProtKB-ARBA"/>
</dbReference>
<dbReference type="InterPro" id="IPR027417">
    <property type="entry name" value="P-loop_NTPase"/>
</dbReference>
<evidence type="ECO:0000256" key="9">
    <source>
        <dbReference type="ARBA" id="ARBA00023212"/>
    </source>
</evidence>
<keyword evidence="3" id="KW-0963">Cytoplasm</keyword>
<feature type="compositionally biased region" description="Polar residues" evidence="16">
    <location>
        <begin position="229"/>
        <end position="239"/>
    </location>
</feature>
<keyword evidence="6 15" id="KW-0067">ATP-binding</keyword>
<evidence type="ECO:0000256" key="15">
    <source>
        <dbReference type="PROSITE-ProRule" id="PRU00283"/>
    </source>
</evidence>
<feature type="region of interest" description="Disordered" evidence="16">
    <location>
        <begin position="387"/>
        <end position="447"/>
    </location>
</feature>
<accession>A0AAD5B418</accession>
<feature type="domain" description="Kinesin motor" evidence="18">
    <location>
        <begin position="665"/>
        <end position="996"/>
    </location>
</feature>
<feature type="compositionally biased region" description="Polar residues" evidence="16">
    <location>
        <begin position="536"/>
        <end position="557"/>
    </location>
</feature>
<evidence type="ECO:0000313" key="20">
    <source>
        <dbReference type="Proteomes" id="UP001205998"/>
    </source>
</evidence>
<evidence type="ECO:0000256" key="7">
    <source>
        <dbReference type="ARBA" id="ARBA00023054"/>
    </source>
</evidence>
<dbReference type="SUPFAM" id="SSF50044">
    <property type="entry name" value="SH3-domain"/>
    <property type="match status" value="3"/>
</dbReference>
<organism evidence="19 20">
    <name type="scientific">Silurus asotus</name>
    <name type="common">Amur catfish</name>
    <name type="synonym">Parasilurus asotus</name>
    <dbReference type="NCBI Taxonomy" id="30991"/>
    <lineage>
        <taxon>Eukaryota</taxon>
        <taxon>Metazoa</taxon>
        <taxon>Chordata</taxon>
        <taxon>Craniata</taxon>
        <taxon>Vertebrata</taxon>
        <taxon>Euteleostomi</taxon>
        <taxon>Actinopterygii</taxon>
        <taxon>Neopterygii</taxon>
        <taxon>Teleostei</taxon>
        <taxon>Ostariophysi</taxon>
        <taxon>Siluriformes</taxon>
        <taxon>Siluridae</taxon>
        <taxon>Silurus</taxon>
    </lineage>
</organism>
<dbReference type="GO" id="GO:0005524">
    <property type="term" value="F:ATP binding"/>
    <property type="evidence" value="ECO:0007669"/>
    <property type="project" value="UniProtKB-UniRule"/>
</dbReference>
<evidence type="ECO:0000256" key="2">
    <source>
        <dbReference type="ARBA" id="ARBA00022443"/>
    </source>
</evidence>
<dbReference type="InterPro" id="IPR036961">
    <property type="entry name" value="Kinesin_motor_dom_sf"/>
</dbReference>
<protein>
    <recommendedName>
        <fullName evidence="12">Kinesin-like protein KIF3A</fullName>
    </recommendedName>
    <alternativeName>
        <fullName evidence="13">Microtubule plus end-directed kinesin motor 3A</fullName>
    </alternativeName>
</protein>
<evidence type="ECO:0000256" key="5">
    <source>
        <dbReference type="ARBA" id="ARBA00022741"/>
    </source>
</evidence>
<evidence type="ECO:0000259" key="18">
    <source>
        <dbReference type="PROSITE" id="PS50067"/>
    </source>
</evidence>
<keyword evidence="20" id="KW-1185">Reference proteome</keyword>
<comment type="similarity">
    <text evidence="15">Belongs to the TRAFAC class myosin-kinesin ATPase superfamily. Kinesin family.</text>
</comment>
<dbReference type="PROSITE" id="PS00411">
    <property type="entry name" value="KINESIN_MOTOR_1"/>
    <property type="match status" value="1"/>
</dbReference>
<dbReference type="PANTHER" id="PTHR47968:SF63">
    <property type="entry name" value="KINESIN-LIKE PROTEIN"/>
    <property type="match status" value="1"/>
</dbReference>
<dbReference type="GO" id="GO:0010970">
    <property type="term" value="P:transport along microtubule"/>
    <property type="evidence" value="ECO:0007669"/>
    <property type="project" value="UniProtKB-ARBA"/>
</dbReference>
<feature type="compositionally biased region" description="Low complexity" evidence="16">
    <location>
        <begin position="396"/>
        <end position="406"/>
    </location>
</feature>
<dbReference type="FunFam" id="3.40.850.10:FF:000028">
    <property type="entry name" value="Kinesin-like protein"/>
    <property type="match status" value="1"/>
</dbReference>
<dbReference type="GO" id="GO:0044877">
    <property type="term" value="F:protein-containing complex binding"/>
    <property type="evidence" value="ECO:0007669"/>
    <property type="project" value="UniProtKB-ARBA"/>
</dbReference>
<feature type="compositionally biased region" description="Pro residues" evidence="16">
    <location>
        <begin position="433"/>
        <end position="445"/>
    </location>
</feature>
<dbReference type="SMART" id="SM00129">
    <property type="entry name" value="KISc"/>
    <property type="match status" value="1"/>
</dbReference>
<evidence type="ECO:0000313" key="19">
    <source>
        <dbReference type="EMBL" id="KAI5626799.1"/>
    </source>
</evidence>
<dbReference type="InterPro" id="IPR001752">
    <property type="entry name" value="Kinesin_motor_dom"/>
</dbReference>
<feature type="domain" description="SH3" evidence="17">
    <location>
        <begin position="85"/>
        <end position="150"/>
    </location>
</feature>
<dbReference type="GO" id="GO:0048731">
    <property type="term" value="P:system development"/>
    <property type="evidence" value="ECO:0007669"/>
    <property type="project" value="UniProtKB-ARBA"/>
</dbReference>
<feature type="domain" description="SH3" evidence="17">
    <location>
        <begin position="23"/>
        <end position="82"/>
    </location>
</feature>
<evidence type="ECO:0000256" key="8">
    <source>
        <dbReference type="ARBA" id="ARBA00023175"/>
    </source>
</evidence>
<dbReference type="Pfam" id="PF00018">
    <property type="entry name" value="SH3_1"/>
    <property type="match status" value="2"/>
</dbReference>
<evidence type="ECO:0000256" key="3">
    <source>
        <dbReference type="ARBA" id="ARBA00022490"/>
    </source>
</evidence>
<keyword evidence="5 15" id="KW-0547">Nucleotide-binding</keyword>
<dbReference type="PROSITE" id="PS50002">
    <property type="entry name" value="SH3"/>
    <property type="match status" value="3"/>
</dbReference>
<reference evidence="19" key="1">
    <citation type="submission" date="2018-07" db="EMBL/GenBank/DDBJ databases">
        <title>Comparative genomics of catfishes provides insights into carnivory and benthic adaptation.</title>
        <authorList>
            <person name="Zhang Y."/>
            <person name="Wang D."/>
            <person name="Peng Z."/>
            <person name="Zheng S."/>
            <person name="Shao F."/>
            <person name="Tao W."/>
        </authorList>
    </citation>
    <scope>NUCLEOTIDE SEQUENCE</scope>
    <source>
        <strain evidence="19">Chongqing</strain>
    </source>
</reference>
<dbReference type="GO" id="GO:0005874">
    <property type="term" value="C:microtubule"/>
    <property type="evidence" value="ECO:0007669"/>
    <property type="project" value="UniProtKB-KW"/>
</dbReference>
<keyword evidence="8 15" id="KW-0505">Motor protein</keyword>
<comment type="function">
    <text evidence="10">Microtubule-based anterograde translocator for membranous organelles. Plus end-directed microtubule sliding activity in vitro. Plays a role in primary cilia formation. Plays a role in centriole cohesion and subdistal appendage organization and function. Regulates the formation of the subdistal appendage via recruitment of DCTN1 to the centriole. Also required for ciliary basal feet formation and microtubule anchoring to mother centriole.</text>
</comment>
<dbReference type="Gene3D" id="3.40.850.10">
    <property type="entry name" value="Kinesin motor domain"/>
    <property type="match status" value="1"/>
</dbReference>
<comment type="subunit">
    <text evidence="11">Heterodimer of KIF3A and KIF3B. Interacts with CIMAP3. Interacts with CLN3. Interacts with DCTN1. Interacts with FLCN. Interacts with AP3B1.</text>
</comment>
<feature type="region of interest" description="Disordered" evidence="16">
    <location>
        <begin position="536"/>
        <end position="559"/>
    </location>
</feature>
<dbReference type="SMART" id="SM00326">
    <property type="entry name" value="SH3"/>
    <property type="match status" value="3"/>
</dbReference>
<evidence type="ECO:0000256" key="1">
    <source>
        <dbReference type="ARBA" id="ARBA00004245"/>
    </source>
</evidence>
<dbReference type="PRINTS" id="PR00380">
    <property type="entry name" value="KINESINHEAVY"/>
</dbReference>
<dbReference type="InterPro" id="IPR036028">
    <property type="entry name" value="SH3-like_dom_sf"/>
</dbReference>
<dbReference type="CDD" id="cd11787">
    <property type="entry name" value="SH3_SH3RF_2"/>
    <property type="match status" value="1"/>
</dbReference>
<sequence length="1253" mass="139569">MEDGWVVDMQRDNMTWRRDMDRSGRVLAKALYDYQSNGPGELTMKSGDMVGLRWRVDDNWYYGDIKGNSGLVPSIMVQVLGDQTQPAPLCRALYDFDLNRLDPDDRKECLAFMKGDVITLLKRVDENWAEGKLGDKVGIFPLQFTELNPTAFRLLANAKASDLAEFRVQNARGSSRRVSLDGNHRRLPRTQPSTARPPDVSVLNTLNHGHIQTSAAPSAPLKQGRPTAVSKQRSGSTRRSLSKGERKMNGEAPPTITMALINPQAPPPQAESKQPPIQQLSISVCAALYSYTPHRAEELELSKGEMVGVYGKFKEGWLRGLSLRTGKVGILPANYVTPVLRTSAMFLEQPKFPLPNATIAPAKRHTAHNPQPLLDKVKVEVTAPVSAMPPQGAVPSGSAAKSSQAGGKQGWDSVRRAFQTSHRGPHWHNSYHPPNPGSTLHPPPQDLGQIYGFGRSPVLPRKRNGLFTNPIRSQQWTYDGTAPSAGAYQTMDPRYLAPKETSMVPQSILIKPDTHRHGNMEKPMKSVRFLTEDVPQPTTRLSSVSSSAQVMGNSQSGPAALEHWNPSAIIGRDGSTSVLKDTKTIMQRKGPGQNNFTWDCLPLSTKLYTVNSQSSPIRHKVKMGYNAKTDAELNLLEGEMVLVQKPRPDGRVLSNKHEKLEVSDNVKVVVRCRPLNQKEKATGYKQSVSVDEIRGTITVNKLEMTNEPPKTFTFDTVFGPDSKQLDVYNLTARPIIDSVLEGYNGTIFAYGQTGTGKTFTMEGVRAVPELRGIIPNSFAHIFGHIAKAEGDTRFLVRVSYLEIYNEEVRDLLGKDQLQRLEVKERPDVGVYIKDLSGYVVNNADDMDRIMTLGHKNRSVGATNMNEHSSRSHAIFTITIECSEKGIDGNQHVRMGKLHLVDLAGSERQGKTGATGQRLKEATKINLSLSTLGNVISALVDGKSTHVPYRNSKLTRLLQDSLGGNSKTMMCANIGPADYNYDETISTLRYANRAKNIKNKARINEDPKDALLRQFQKEIEELKKKLEEGEEISGSEGSGSDEMDEGEDDAADGGERPRKRRAKKKVSPGKMAEMQAKIEEERKALEAKLDMEEEERNKARAELEKREKDLLKAQQEHHLLLEKLSALEKKVIVGGVDLLAKAEEQEKLLEESNNELEERRKRAEQLRRELEEKEQERLDIEEKYTSLQEEAQGKTKKLKKVWTMLMAAKSEEAFIQARGCNRVSAPVIFIRFSLQDSGQSSALEYINVPCVKMD</sequence>
<dbReference type="GO" id="GO:0008017">
    <property type="term" value="F:microtubule binding"/>
    <property type="evidence" value="ECO:0007669"/>
    <property type="project" value="InterPro"/>
</dbReference>
<dbReference type="Pfam" id="PF14604">
    <property type="entry name" value="SH3_9"/>
    <property type="match status" value="1"/>
</dbReference>
<evidence type="ECO:0000256" key="14">
    <source>
        <dbReference type="PROSITE-ProRule" id="PRU00192"/>
    </source>
</evidence>
<dbReference type="PRINTS" id="PR00452">
    <property type="entry name" value="SH3DOMAIN"/>
</dbReference>
<keyword evidence="2 14" id="KW-0728">SH3 domain</keyword>
<feature type="compositionally biased region" description="Acidic residues" evidence="16">
    <location>
        <begin position="1027"/>
        <end position="1051"/>
    </location>
</feature>
<dbReference type="SUPFAM" id="SSF52540">
    <property type="entry name" value="P-loop containing nucleoside triphosphate hydrolases"/>
    <property type="match status" value="1"/>
</dbReference>
<dbReference type="Pfam" id="PF00225">
    <property type="entry name" value="Kinesin"/>
    <property type="match status" value="1"/>
</dbReference>
<evidence type="ECO:0000259" key="17">
    <source>
        <dbReference type="PROSITE" id="PS50002"/>
    </source>
</evidence>
<comment type="subcellular location">
    <subcellularLocation>
        <location evidence="1">Cytoplasm</location>
        <location evidence="1">Cytoskeleton</location>
    </subcellularLocation>
</comment>
<gene>
    <name evidence="19" type="ORF">C0J50_13297</name>
</gene>
<dbReference type="InterPro" id="IPR019821">
    <property type="entry name" value="Kinesin_motor_CS"/>
</dbReference>
<name>A0AAD5B418_SILAS</name>
<dbReference type="PANTHER" id="PTHR47968">
    <property type="entry name" value="CENTROMERE PROTEIN E"/>
    <property type="match status" value="1"/>
</dbReference>
<dbReference type="GO" id="GO:0005829">
    <property type="term" value="C:cytosol"/>
    <property type="evidence" value="ECO:0007669"/>
    <property type="project" value="UniProtKB-ARBA"/>
</dbReference>
<feature type="region of interest" description="Disordered" evidence="16">
    <location>
        <begin position="171"/>
        <end position="252"/>
    </location>
</feature>
<dbReference type="PROSITE" id="PS50067">
    <property type="entry name" value="KINESIN_MOTOR_2"/>
    <property type="match status" value="1"/>
</dbReference>
<comment type="caution">
    <text evidence="19">The sequence shown here is derived from an EMBL/GenBank/DDBJ whole genome shotgun (WGS) entry which is preliminary data.</text>
</comment>